<evidence type="ECO:0000313" key="2">
    <source>
        <dbReference type="EMBL" id="SHE81679.1"/>
    </source>
</evidence>
<evidence type="ECO:0000259" key="1">
    <source>
        <dbReference type="Pfam" id="PF06983"/>
    </source>
</evidence>
<dbReference type="EMBL" id="FQUE01000002">
    <property type="protein sequence ID" value="SHE81679.1"/>
    <property type="molecule type" value="Genomic_DNA"/>
</dbReference>
<dbReference type="STRING" id="366533.SAMN05444339_102141"/>
<dbReference type="CDD" id="cd06588">
    <property type="entry name" value="PhnB_like"/>
    <property type="match status" value="1"/>
</dbReference>
<dbReference type="Pfam" id="PF06983">
    <property type="entry name" value="3-dmu-9_3-mt"/>
    <property type="match status" value="1"/>
</dbReference>
<name>A0A1M4WK91_LOKAT</name>
<feature type="domain" description="PhnB-like" evidence="1">
    <location>
        <begin position="4"/>
        <end position="130"/>
    </location>
</feature>
<proteinExistence type="predicted"/>
<keyword evidence="3" id="KW-1185">Reference proteome</keyword>
<reference evidence="3" key="1">
    <citation type="submission" date="2016-11" db="EMBL/GenBank/DDBJ databases">
        <authorList>
            <person name="Varghese N."/>
            <person name="Submissions S."/>
        </authorList>
    </citation>
    <scope>NUCLEOTIDE SEQUENCE [LARGE SCALE GENOMIC DNA]</scope>
    <source>
        <strain evidence="3">DSM 29326</strain>
    </source>
</reference>
<dbReference type="OrthoDB" id="9795306at2"/>
<dbReference type="Gene3D" id="3.10.180.10">
    <property type="entry name" value="2,3-Dihydroxybiphenyl 1,2-Dioxygenase, domain 1"/>
    <property type="match status" value="1"/>
</dbReference>
<dbReference type="InterPro" id="IPR028973">
    <property type="entry name" value="PhnB-like"/>
</dbReference>
<dbReference type="InterPro" id="IPR029068">
    <property type="entry name" value="Glyas_Bleomycin-R_OHBP_Dase"/>
</dbReference>
<dbReference type="Proteomes" id="UP000183987">
    <property type="component" value="Unassembled WGS sequence"/>
</dbReference>
<gene>
    <name evidence="2" type="ORF">SAMN05444339_102141</name>
</gene>
<evidence type="ECO:0000313" key="3">
    <source>
        <dbReference type="Proteomes" id="UP000183987"/>
    </source>
</evidence>
<organism evidence="2 3">
    <name type="scientific">Loktanella atrilutea</name>
    <dbReference type="NCBI Taxonomy" id="366533"/>
    <lineage>
        <taxon>Bacteria</taxon>
        <taxon>Pseudomonadati</taxon>
        <taxon>Pseudomonadota</taxon>
        <taxon>Alphaproteobacteria</taxon>
        <taxon>Rhodobacterales</taxon>
        <taxon>Roseobacteraceae</taxon>
        <taxon>Loktanella</taxon>
    </lineage>
</organism>
<accession>A0A1M4WK91</accession>
<dbReference type="SUPFAM" id="SSF54593">
    <property type="entry name" value="Glyoxalase/Bleomycin resistance protein/Dihydroxybiphenyl dioxygenase"/>
    <property type="match status" value="1"/>
</dbReference>
<dbReference type="PANTHER" id="PTHR33990">
    <property type="entry name" value="PROTEIN YJDN-RELATED"/>
    <property type="match status" value="1"/>
</dbReference>
<sequence length="139" mass="14867">MGTMPYLHFRGDCAAALRFYADLMGGTDLQMMPYSASPDAPADWQASDRIMHGQVTLGDGVLMASDFPPGQAGDAQAAVSIMQTFDTEAQGRAVFDGLAAEGDVITPFGPTFFSPGFGMLRDRFGTHWIVTGGRAPQRQ</sequence>
<dbReference type="PANTHER" id="PTHR33990:SF1">
    <property type="entry name" value="PROTEIN YJDN"/>
    <property type="match status" value="1"/>
</dbReference>
<dbReference type="AlphaFoldDB" id="A0A1M4WK91"/>
<protein>
    <submittedName>
        <fullName evidence="2">PhnB protein</fullName>
    </submittedName>
</protein>